<reference evidence="2 3" key="1">
    <citation type="submission" date="2016-04" db="EMBL/GenBank/DDBJ databases">
        <authorList>
            <person name="Evans L.H."/>
            <person name="Alamgir A."/>
            <person name="Owens N."/>
            <person name="Weber N.D."/>
            <person name="Virtaneva K."/>
            <person name="Barbian K."/>
            <person name="Babar A."/>
            <person name="Rosenke K."/>
        </authorList>
    </citation>
    <scope>NUCLEOTIDE SEQUENCE [LARGE SCALE GENOMIC DNA]</scope>
    <source>
        <strain evidence="2">NIES-2108</strain>
    </source>
</reference>
<sequence length="165" mass="18213">MCLNDVVIDRASLNDVTGIVKLAQANDAEHDGMLLGHLESEAVMMTISQMPSVVARKNGQVVGFLLSWSKTTANLPIIKMMLQAYPGTKDAYLYGPICVDETMRGQGIAAVMFAKLKDFLPKREGILFINANNKASLQAHQKMGMCKMAEFIYEGTEFLIFAYNN</sequence>
<dbReference type="GO" id="GO:0016747">
    <property type="term" value="F:acyltransferase activity, transferring groups other than amino-acyl groups"/>
    <property type="evidence" value="ECO:0007669"/>
    <property type="project" value="InterPro"/>
</dbReference>
<evidence type="ECO:0000313" key="2">
    <source>
        <dbReference type="EMBL" id="RCJ33288.1"/>
    </source>
</evidence>
<dbReference type="EMBL" id="LXQE01000160">
    <property type="protein sequence ID" value="RCJ33288.1"/>
    <property type="molecule type" value="Genomic_DNA"/>
</dbReference>
<dbReference type="AlphaFoldDB" id="A0A367R9U3"/>
<proteinExistence type="predicted"/>
<name>A0A367R9U3_NOSPU</name>
<dbReference type="Proteomes" id="UP000252085">
    <property type="component" value="Unassembled WGS sequence"/>
</dbReference>
<feature type="domain" description="N-acetyltransferase" evidence="1">
    <location>
        <begin position="6"/>
        <end position="165"/>
    </location>
</feature>
<dbReference type="InterPro" id="IPR016181">
    <property type="entry name" value="Acyl_CoA_acyltransferase"/>
</dbReference>
<dbReference type="PROSITE" id="PS51186">
    <property type="entry name" value="GNAT"/>
    <property type="match status" value="1"/>
</dbReference>
<comment type="caution">
    <text evidence="2">The sequence shown here is derived from an EMBL/GenBank/DDBJ whole genome shotgun (WGS) entry which is preliminary data.</text>
</comment>
<evidence type="ECO:0000313" key="3">
    <source>
        <dbReference type="Proteomes" id="UP000252085"/>
    </source>
</evidence>
<dbReference type="SUPFAM" id="SSF55729">
    <property type="entry name" value="Acyl-CoA N-acyltransferases (Nat)"/>
    <property type="match status" value="1"/>
</dbReference>
<gene>
    <name evidence="2" type="ORF">A6769_25240</name>
</gene>
<evidence type="ECO:0000259" key="1">
    <source>
        <dbReference type="PROSITE" id="PS51186"/>
    </source>
</evidence>
<dbReference type="InterPro" id="IPR000182">
    <property type="entry name" value="GNAT_dom"/>
</dbReference>
<dbReference type="CDD" id="cd04301">
    <property type="entry name" value="NAT_SF"/>
    <property type="match status" value="1"/>
</dbReference>
<protein>
    <recommendedName>
        <fullName evidence="1">N-acetyltransferase domain-containing protein</fullName>
    </recommendedName>
</protein>
<dbReference type="Pfam" id="PF00583">
    <property type="entry name" value="Acetyltransf_1"/>
    <property type="match status" value="1"/>
</dbReference>
<organism evidence="2 3">
    <name type="scientific">Nostoc punctiforme NIES-2108</name>
    <dbReference type="NCBI Taxonomy" id="1356359"/>
    <lineage>
        <taxon>Bacteria</taxon>
        <taxon>Bacillati</taxon>
        <taxon>Cyanobacteriota</taxon>
        <taxon>Cyanophyceae</taxon>
        <taxon>Nostocales</taxon>
        <taxon>Nostocaceae</taxon>
        <taxon>Nostoc</taxon>
    </lineage>
</organism>
<accession>A0A367R9U3</accession>
<dbReference type="Gene3D" id="3.40.630.30">
    <property type="match status" value="1"/>
</dbReference>